<dbReference type="Proteomes" id="UP000095762">
    <property type="component" value="Unassembled WGS sequence"/>
</dbReference>
<dbReference type="RefSeq" id="WP_008705918.1">
    <property type="nucleotide sequence ID" value="NZ_CYZA01000034.1"/>
</dbReference>
<evidence type="ECO:0000313" key="6">
    <source>
        <dbReference type="Proteomes" id="UP000095762"/>
    </source>
</evidence>
<dbReference type="EMBL" id="CYZA01000034">
    <property type="protein sequence ID" value="CUO55865.1"/>
    <property type="molecule type" value="Genomic_DNA"/>
</dbReference>
<evidence type="ECO:0000313" key="2">
    <source>
        <dbReference type="EMBL" id="CUO55865.1"/>
    </source>
</evidence>
<dbReference type="Proteomes" id="UP000095645">
    <property type="component" value="Unassembled WGS sequence"/>
</dbReference>
<dbReference type="GeneID" id="75077574"/>
<reference evidence="4 5" key="1">
    <citation type="submission" date="2015-09" db="EMBL/GenBank/DDBJ databases">
        <authorList>
            <consortium name="Pathogen Informatics"/>
        </authorList>
    </citation>
    <scope>NUCLEOTIDE SEQUENCE [LARGE SCALE GENOMIC DNA]</scope>
    <source>
        <strain evidence="2 4">2789STDY5608838</strain>
        <strain evidence="1 5">2789STDY5834861</strain>
        <strain evidence="3 6">2789STDY5834957</strain>
    </source>
</reference>
<name>A0A174F1B6_9FIRM</name>
<sequence>MAKRKNKKIIVKRNRLKGNTATANRKYKDTVFRMLFSDRKNLLSLYNAINETSYTDAAQLEIVTLENAIYMGMKNDLAFIINTNLFLYEHQSTYNPNMPLRDLFYISSEYQKMVDWKSLYTSTRLRIPTPNFIVFYNGTEKKEDRWVDYLSESYENMSGEPNLELKVITLNINVGHNKKLMEECRTLREYAQYVDKVRRYSNEMELNTAVERAVSESIQEGILKEFLQKNRAEVVAMSIFEYNEEEEKRKLRKAEYEAGKNDGIKIGREEEKRKIANSLFKEGDSIEKVARILCESEETIRGWVNEKMDIKVE</sequence>
<dbReference type="AlphaFoldDB" id="A0A174F1B6"/>
<organism evidence="1 5">
    <name type="scientific">Blautia obeum</name>
    <dbReference type="NCBI Taxonomy" id="40520"/>
    <lineage>
        <taxon>Bacteria</taxon>
        <taxon>Bacillati</taxon>
        <taxon>Bacillota</taxon>
        <taxon>Clostridia</taxon>
        <taxon>Lachnospirales</taxon>
        <taxon>Lachnospiraceae</taxon>
        <taxon>Blautia</taxon>
    </lineage>
</organism>
<dbReference type="Proteomes" id="UP000095447">
    <property type="component" value="Unassembled WGS sequence"/>
</dbReference>
<evidence type="ECO:0008006" key="7">
    <source>
        <dbReference type="Google" id="ProtNLM"/>
    </source>
</evidence>
<gene>
    <name evidence="2" type="ORF">ERS852395_03397</name>
    <name evidence="1" type="ORF">ERS852476_02836</name>
    <name evidence="3" type="ORF">ERS852569_03265</name>
</gene>
<accession>A0A174F1B6</accession>
<dbReference type="EMBL" id="CZBP01000033">
    <property type="protein sequence ID" value="CUQ34685.1"/>
    <property type="molecule type" value="Genomic_DNA"/>
</dbReference>
<dbReference type="EMBL" id="CYZP01000028">
    <property type="protein sequence ID" value="CUO42708.1"/>
    <property type="molecule type" value="Genomic_DNA"/>
</dbReference>
<evidence type="ECO:0000313" key="3">
    <source>
        <dbReference type="EMBL" id="CUQ34685.1"/>
    </source>
</evidence>
<evidence type="ECO:0000313" key="1">
    <source>
        <dbReference type="EMBL" id="CUO42708.1"/>
    </source>
</evidence>
<evidence type="ECO:0000313" key="4">
    <source>
        <dbReference type="Proteomes" id="UP000095447"/>
    </source>
</evidence>
<evidence type="ECO:0000313" key="5">
    <source>
        <dbReference type="Proteomes" id="UP000095645"/>
    </source>
</evidence>
<protein>
    <recommendedName>
        <fullName evidence="7">Transposase, YhgA-like</fullName>
    </recommendedName>
</protein>
<proteinExistence type="predicted"/>